<dbReference type="CDD" id="cd16833">
    <property type="entry name" value="YfiH"/>
    <property type="match status" value="1"/>
</dbReference>
<comment type="catalytic activity">
    <reaction evidence="9">
        <text>S-methyl-5'-thioadenosine + phosphate = 5-(methylsulfanyl)-alpha-D-ribose 1-phosphate + adenine</text>
        <dbReference type="Rhea" id="RHEA:11852"/>
        <dbReference type="ChEBI" id="CHEBI:16708"/>
        <dbReference type="ChEBI" id="CHEBI:17509"/>
        <dbReference type="ChEBI" id="CHEBI:43474"/>
        <dbReference type="ChEBI" id="CHEBI:58533"/>
        <dbReference type="EC" id="2.4.2.28"/>
    </reaction>
    <physiologicalReaction direction="left-to-right" evidence="9">
        <dbReference type="Rhea" id="RHEA:11853"/>
    </physiologicalReaction>
</comment>
<comment type="catalytic activity">
    <reaction evidence="7">
        <text>adenosine + H2O + H(+) = inosine + NH4(+)</text>
        <dbReference type="Rhea" id="RHEA:24408"/>
        <dbReference type="ChEBI" id="CHEBI:15377"/>
        <dbReference type="ChEBI" id="CHEBI:15378"/>
        <dbReference type="ChEBI" id="CHEBI:16335"/>
        <dbReference type="ChEBI" id="CHEBI:17596"/>
        <dbReference type="ChEBI" id="CHEBI:28938"/>
        <dbReference type="EC" id="3.5.4.4"/>
    </reaction>
    <physiologicalReaction direction="left-to-right" evidence="7">
        <dbReference type="Rhea" id="RHEA:24409"/>
    </physiologicalReaction>
</comment>
<reference evidence="13 14" key="1">
    <citation type="submission" date="2015-11" db="EMBL/GenBank/DDBJ databases">
        <title>The genome of Candidatus Endoriftia persephone in Ridgeia piscesae and population structure of the North Eastern Pacific vestimentiferan symbionts.</title>
        <authorList>
            <person name="Perez M."/>
            <person name="Juniper K.S."/>
        </authorList>
    </citation>
    <scope>NUCLEOTIDE SEQUENCE [LARGE SCALE GENOMIC DNA]</scope>
    <source>
        <strain evidence="12">Ind10</strain>
        <strain evidence="11">Ind11</strain>
    </source>
</reference>
<evidence type="ECO:0000256" key="5">
    <source>
        <dbReference type="ARBA" id="ARBA00022801"/>
    </source>
</evidence>
<evidence type="ECO:0000256" key="7">
    <source>
        <dbReference type="ARBA" id="ARBA00047989"/>
    </source>
</evidence>
<dbReference type="InterPro" id="IPR011324">
    <property type="entry name" value="Cytotoxic_necrot_fac-like_cat"/>
</dbReference>
<evidence type="ECO:0000313" key="11">
    <source>
        <dbReference type="EMBL" id="KRT55098.1"/>
    </source>
</evidence>
<dbReference type="GO" id="GO:0016787">
    <property type="term" value="F:hydrolase activity"/>
    <property type="evidence" value="ECO:0007669"/>
    <property type="project" value="UniProtKB-KW"/>
</dbReference>
<evidence type="ECO:0000313" key="14">
    <source>
        <dbReference type="Proteomes" id="UP000051634"/>
    </source>
</evidence>
<sequence length="248" mass="26673">MIELIRPDWPAPANVCAAITCRAGGVSLSPYASLNLGDHVGDDPLAVATNQQRLAVALSLPAEPLWLTQVHGCAVADLEDARRGCEADAAFADRSDRVCAVLTADCLPLLLCDRQGERVCVVHAGWRGLACGVIEAALRRMGRPGSELLAWLGPAIGPERFEVGAEVREAFVAHADEAAIAFRPVEQGKWLADIYRLARQRLAAFGVGFVGGGDYCTVSDPKRFYSYRRDGVTGRMASLIWLQQGELS</sequence>
<keyword evidence="3" id="KW-0808">Transferase</keyword>
<dbReference type="PANTHER" id="PTHR30616:SF2">
    <property type="entry name" value="PURINE NUCLEOSIDE PHOSPHORYLASE LACC1"/>
    <property type="match status" value="1"/>
</dbReference>
<evidence type="ECO:0000256" key="1">
    <source>
        <dbReference type="ARBA" id="ARBA00000553"/>
    </source>
</evidence>
<evidence type="ECO:0000256" key="8">
    <source>
        <dbReference type="ARBA" id="ARBA00048968"/>
    </source>
</evidence>
<protein>
    <recommendedName>
        <fullName evidence="10">Purine nucleoside phosphorylase</fullName>
    </recommendedName>
</protein>
<dbReference type="STRING" id="54398.Ga0074115_11370"/>
<evidence type="ECO:0000313" key="12">
    <source>
        <dbReference type="EMBL" id="KRT57026.1"/>
    </source>
</evidence>
<dbReference type="InterPro" id="IPR038371">
    <property type="entry name" value="Cu_polyphenol_OxRdtase_sf"/>
</dbReference>
<keyword evidence="14" id="KW-1185">Reference proteome</keyword>
<dbReference type="Proteomes" id="UP000051634">
    <property type="component" value="Unassembled WGS sequence"/>
</dbReference>
<evidence type="ECO:0000313" key="13">
    <source>
        <dbReference type="Proteomes" id="UP000051276"/>
    </source>
</evidence>
<accession>A0A0T5Z2C0</accession>
<dbReference type="NCBIfam" id="TIGR00726">
    <property type="entry name" value="peptidoglycan editing factor PgeF"/>
    <property type="match status" value="1"/>
</dbReference>
<dbReference type="AlphaFoldDB" id="A0A0T5Z2C0"/>
<dbReference type="Gene3D" id="3.60.140.10">
    <property type="entry name" value="CNF1/YfiH-like putative cysteine hydrolases"/>
    <property type="match status" value="1"/>
</dbReference>
<dbReference type="EMBL" id="LDXT01000084">
    <property type="protein sequence ID" value="KRT55098.1"/>
    <property type="molecule type" value="Genomic_DNA"/>
</dbReference>
<keyword evidence="6" id="KW-0862">Zinc</keyword>
<evidence type="ECO:0000256" key="6">
    <source>
        <dbReference type="ARBA" id="ARBA00022833"/>
    </source>
</evidence>
<dbReference type="SUPFAM" id="SSF64438">
    <property type="entry name" value="CNF1/YfiH-like putative cysteine hydrolases"/>
    <property type="match status" value="1"/>
</dbReference>
<organism evidence="12 13">
    <name type="scientific">endosymbiont of Ridgeia piscesae</name>
    <dbReference type="NCBI Taxonomy" id="54398"/>
    <lineage>
        <taxon>Bacteria</taxon>
        <taxon>Pseudomonadati</taxon>
        <taxon>Pseudomonadota</taxon>
        <taxon>Gammaproteobacteria</taxon>
        <taxon>sulfur-oxidizing symbionts</taxon>
    </lineage>
</organism>
<keyword evidence="5" id="KW-0378">Hydrolase</keyword>
<dbReference type="Proteomes" id="UP000051276">
    <property type="component" value="Unassembled WGS sequence"/>
</dbReference>
<gene>
    <name evidence="11" type="ORF">Ga0074115_11370</name>
    <name evidence="12" type="ORF">Ga0076813_10801</name>
</gene>
<evidence type="ECO:0000256" key="9">
    <source>
        <dbReference type="ARBA" id="ARBA00049893"/>
    </source>
</evidence>
<comment type="caution">
    <text evidence="12">The sequence shown here is derived from an EMBL/GenBank/DDBJ whole genome shotgun (WGS) entry which is preliminary data.</text>
</comment>
<proteinExistence type="inferred from homology"/>
<keyword evidence="4" id="KW-0479">Metal-binding</keyword>
<comment type="catalytic activity">
    <reaction evidence="1">
        <text>inosine + phosphate = alpha-D-ribose 1-phosphate + hypoxanthine</text>
        <dbReference type="Rhea" id="RHEA:27646"/>
        <dbReference type="ChEBI" id="CHEBI:17368"/>
        <dbReference type="ChEBI" id="CHEBI:17596"/>
        <dbReference type="ChEBI" id="CHEBI:43474"/>
        <dbReference type="ChEBI" id="CHEBI:57720"/>
        <dbReference type="EC" id="2.4.2.1"/>
    </reaction>
    <physiologicalReaction direction="left-to-right" evidence="1">
        <dbReference type="Rhea" id="RHEA:27647"/>
    </physiologicalReaction>
</comment>
<dbReference type="OrthoDB" id="4279at2"/>
<dbReference type="Pfam" id="PF02578">
    <property type="entry name" value="Cu-oxidase_4"/>
    <property type="match status" value="1"/>
</dbReference>
<comment type="catalytic activity">
    <reaction evidence="8">
        <text>adenosine + phosphate = alpha-D-ribose 1-phosphate + adenine</text>
        <dbReference type="Rhea" id="RHEA:27642"/>
        <dbReference type="ChEBI" id="CHEBI:16335"/>
        <dbReference type="ChEBI" id="CHEBI:16708"/>
        <dbReference type="ChEBI" id="CHEBI:43474"/>
        <dbReference type="ChEBI" id="CHEBI:57720"/>
        <dbReference type="EC" id="2.4.2.1"/>
    </reaction>
    <physiologicalReaction direction="left-to-right" evidence="8">
        <dbReference type="Rhea" id="RHEA:27643"/>
    </physiologicalReaction>
</comment>
<name>A0A0T5Z2C0_9GAMM</name>
<evidence type="ECO:0000256" key="2">
    <source>
        <dbReference type="ARBA" id="ARBA00007353"/>
    </source>
</evidence>
<evidence type="ECO:0000256" key="4">
    <source>
        <dbReference type="ARBA" id="ARBA00022723"/>
    </source>
</evidence>
<dbReference type="GO" id="GO:0005507">
    <property type="term" value="F:copper ion binding"/>
    <property type="evidence" value="ECO:0007669"/>
    <property type="project" value="TreeGrafter"/>
</dbReference>
<dbReference type="RefSeq" id="WP_057956766.1">
    <property type="nucleotide sequence ID" value="NZ_KQ556956.1"/>
</dbReference>
<dbReference type="PANTHER" id="PTHR30616">
    <property type="entry name" value="UNCHARACTERIZED PROTEIN YFIH"/>
    <property type="match status" value="1"/>
</dbReference>
<comment type="similarity">
    <text evidence="2 10">Belongs to the purine nucleoside phosphorylase YfiH/LACC1 family.</text>
</comment>
<evidence type="ECO:0000256" key="3">
    <source>
        <dbReference type="ARBA" id="ARBA00022679"/>
    </source>
</evidence>
<dbReference type="EMBL" id="LMXI01000614">
    <property type="protein sequence ID" value="KRT57026.1"/>
    <property type="molecule type" value="Genomic_DNA"/>
</dbReference>
<dbReference type="InterPro" id="IPR003730">
    <property type="entry name" value="Cu_polyphenol_OxRdtase"/>
</dbReference>
<evidence type="ECO:0000256" key="10">
    <source>
        <dbReference type="RuleBase" id="RU361274"/>
    </source>
</evidence>
<dbReference type="GO" id="GO:0017061">
    <property type="term" value="F:S-methyl-5-thioadenosine phosphorylase activity"/>
    <property type="evidence" value="ECO:0007669"/>
    <property type="project" value="UniProtKB-EC"/>
</dbReference>
<dbReference type="PATRIC" id="fig|54398.3.peg.1853"/>